<dbReference type="PROSITE" id="PS00885">
    <property type="entry name" value="EPSP_SYNTHASE_2"/>
    <property type="match status" value="1"/>
</dbReference>
<dbReference type="GO" id="GO:0009073">
    <property type="term" value="P:aromatic amino acid family biosynthetic process"/>
    <property type="evidence" value="ECO:0007669"/>
    <property type="project" value="UniProtKB-KW"/>
</dbReference>
<dbReference type="GO" id="GO:0003866">
    <property type="term" value="F:3-phosphoshikimate 1-carboxyvinyltransferase activity"/>
    <property type="evidence" value="ECO:0007669"/>
    <property type="project" value="UniProtKB-UniRule"/>
</dbReference>
<dbReference type="CDD" id="cd01556">
    <property type="entry name" value="EPSP_synthase"/>
    <property type="match status" value="1"/>
</dbReference>
<evidence type="ECO:0000256" key="1">
    <source>
        <dbReference type="ARBA" id="ARBA00004811"/>
    </source>
</evidence>
<keyword evidence="3 7" id="KW-0028">Amino-acid biosynthesis</keyword>
<feature type="active site" description="Proton acceptor" evidence="7">
    <location>
        <position position="292"/>
    </location>
</feature>
<evidence type="ECO:0000256" key="6">
    <source>
        <dbReference type="ARBA" id="ARBA00044633"/>
    </source>
</evidence>
<feature type="binding site" evidence="7">
    <location>
        <position position="145"/>
    </location>
    <ligand>
        <name>3-phosphoshikimate</name>
        <dbReference type="ChEBI" id="CHEBI:145989"/>
    </ligand>
</feature>
<dbReference type="PANTHER" id="PTHR21090">
    <property type="entry name" value="AROM/DEHYDROQUINATE SYNTHASE"/>
    <property type="match status" value="1"/>
</dbReference>
<feature type="binding site" evidence="7">
    <location>
        <position position="28"/>
    </location>
    <ligand>
        <name>3-phosphoshikimate</name>
        <dbReference type="ChEBI" id="CHEBI:145989"/>
    </ligand>
</feature>
<dbReference type="InterPro" id="IPR023193">
    <property type="entry name" value="EPSP_synthase_CS"/>
</dbReference>
<evidence type="ECO:0000313" key="9">
    <source>
        <dbReference type="EMBL" id="TEW72869.1"/>
    </source>
</evidence>
<dbReference type="RefSeq" id="WP_134248572.1">
    <property type="nucleotide sequence ID" value="NZ_SNQI01000004.1"/>
</dbReference>
<dbReference type="EMBL" id="SNQI01000004">
    <property type="protein sequence ID" value="TEW72869.1"/>
    <property type="molecule type" value="Genomic_DNA"/>
</dbReference>
<dbReference type="InterPro" id="IPR036968">
    <property type="entry name" value="Enolpyruvate_Tfrase_sf"/>
</dbReference>
<feature type="binding site" evidence="7">
    <location>
        <position position="99"/>
    </location>
    <ligand>
        <name>phosphoenolpyruvate</name>
        <dbReference type="ChEBI" id="CHEBI:58702"/>
    </ligand>
</feature>
<protein>
    <recommendedName>
        <fullName evidence="7">3-phosphoshikimate 1-carboxyvinyltransferase</fullName>
        <ecNumber evidence="7">2.5.1.19</ecNumber>
    </recommendedName>
    <alternativeName>
        <fullName evidence="7">5-enolpyruvylshikimate-3-phosphate synthase</fullName>
        <shortName evidence="7">EPSP synthase</shortName>
        <shortName evidence="7">EPSPS</shortName>
    </alternativeName>
</protein>
<keyword evidence="7" id="KW-0963">Cytoplasm</keyword>
<dbReference type="AlphaFoldDB" id="A0A4Y8AQ31"/>
<dbReference type="Proteomes" id="UP000298517">
    <property type="component" value="Unassembled WGS sequence"/>
</dbReference>
<feature type="binding site" evidence="7">
    <location>
        <position position="292"/>
    </location>
    <ligand>
        <name>3-phosphoshikimate</name>
        <dbReference type="ChEBI" id="CHEBI:145989"/>
    </ligand>
</feature>
<feature type="binding site" evidence="7">
    <location>
        <position position="24"/>
    </location>
    <ligand>
        <name>3-phosphoshikimate</name>
        <dbReference type="ChEBI" id="CHEBI:145989"/>
    </ligand>
</feature>
<evidence type="ECO:0000256" key="7">
    <source>
        <dbReference type="HAMAP-Rule" id="MF_00210"/>
    </source>
</evidence>
<dbReference type="UniPathway" id="UPA00053">
    <property type="reaction ID" value="UER00089"/>
</dbReference>
<proteinExistence type="inferred from homology"/>
<dbReference type="HAMAP" id="MF_00210">
    <property type="entry name" value="EPSP_synth"/>
    <property type="match status" value="1"/>
</dbReference>
<feature type="binding site" evidence="7">
    <location>
        <position position="146"/>
    </location>
    <ligand>
        <name>3-phosphoshikimate</name>
        <dbReference type="ChEBI" id="CHEBI:145989"/>
    </ligand>
</feature>
<sequence>MELLKIDKIKNSVNGTIQITGSKSETNRLLILQQFYSNLKIENISNSDDSKLMEKALASTSYEINIGHAGTAMRFLTSYFSVKENSEIVLTGSHRMKNRPIKILVDALRDLGADIEYIEKEGFPPLKILGKKLIKDSVEIEGNVSSQYISSLLLIAPTLKNGLQLKFKGEVTSVPYIKMTLQLLGELGIDYSWRKNIISIHPKPTIEEKTIVVESDWSSASYYYSLCALSPNSEITLSSYKKTSLQGDSVLSEIYKNLGVETTFEKNTITLKNTGKLNPSELIDLNLIGAPDIAQTIAVTCFGLGLECFLTGLHTLKIKETDRLVALKTEIEKLGGKVEITNETLQLKVSTKINENIAIATYDDHRMAMAFAPLALKVPLQIEDPNVVSKSYPTFWKDFKQLTINN</sequence>
<dbReference type="PIRSF" id="PIRSF000505">
    <property type="entry name" value="EPSPS"/>
    <property type="match status" value="1"/>
</dbReference>
<reference evidence="9 10" key="1">
    <citation type="journal article" date="2011" name="J. Microbiol.">
        <title>Gramella jeungdoensis sp. nov., isolated from a solar saltern in Korea.</title>
        <authorList>
            <person name="Joung Y."/>
            <person name="Kim H."/>
            <person name="Jang T."/>
            <person name="Ahn T.S."/>
            <person name="Joh K."/>
        </authorList>
    </citation>
    <scope>NUCLEOTIDE SEQUENCE [LARGE SCALE GENOMIC DNA]</scope>
    <source>
        <strain evidence="9 10">KCTC 23123</strain>
    </source>
</reference>
<comment type="subunit">
    <text evidence="7">Monomer.</text>
</comment>
<accession>A0A4Y8AQ31</accession>
<dbReference type="Gene3D" id="3.65.10.10">
    <property type="entry name" value="Enolpyruvate transferase domain"/>
    <property type="match status" value="2"/>
</dbReference>
<dbReference type="SUPFAM" id="SSF55205">
    <property type="entry name" value="EPT/RTPC-like"/>
    <property type="match status" value="1"/>
</dbReference>
<dbReference type="InterPro" id="IPR001986">
    <property type="entry name" value="Enolpyruvate_Tfrase_dom"/>
</dbReference>
<feature type="binding site" evidence="7">
    <location>
        <position position="23"/>
    </location>
    <ligand>
        <name>phosphoenolpyruvate</name>
        <dbReference type="ChEBI" id="CHEBI:58702"/>
    </ligand>
</feature>
<comment type="caution">
    <text evidence="9">The sequence shown here is derived from an EMBL/GenBank/DDBJ whole genome shotgun (WGS) entry which is preliminary data.</text>
</comment>
<organism evidence="9 10">
    <name type="scientific">Gramella jeungdoensis</name>
    <dbReference type="NCBI Taxonomy" id="708091"/>
    <lineage>
        <taxon>Bacteria</taxon>
        <taxon>Pseudomonadati</taxon>
        <taxon>Bacteroidota</taxon>
        <taxon>Flavobacteriia</taxon>
        <taxon>Flavobacteriales</taxon>
        <taxon>Flavobacteriaceae</taxon>
        <taxon>Christiangramia</taxon>
    </lineage>
</organism>
<comment type="function">
    <text evidence="7">Catalyzes the transfer of the enolpyruvyl moiety of phosphoenolpyruvate (PEP) to the 5-hydroxyl of shikimate-3-phosphate (S3P) to produce enolpyruvyl shikimate-3-phosphate and inorganic phosphate.</text>
</comment>
<dbReference type="GO" id="GO:0005737">
    <property type="term" value="C:cytoplasm"/>
    <property type="evidence" value="ECO:0007669"/>
    <property type="project" value="UniProtKB-SubCell"/>
</dbReference>
<dbReference type="Pfam" id="PF00275">
    <property type="entry name" value="EPSP_synthase"/>
    <property type="match status" value="1"/>
</dbReference>
<comment type="catalytic activity">
    <reaction evidence="6">
        <text>3-phosphoshikimate + phosphoenolpyruvate = 5-O-(1-carboxyvinyl)-3-phosphoshikimate + phosphate</text>
        <dbReference type="Rhea" id="RHEA:21256"/>
        <dbReference type="ChEBI" id="CHEBI:43474"/>
        <dbReference type="ChEBI" id="CHEBI:57701"/>
        <dbReference type="ChEBI" id="CHEBI:58702"/>
        <dbReference type="ChEBI" id="CHEBI:145989"/>
        <dbReference type="EC" id="2.5.1.19"/>
    </reaction>
    <physiologicalReaction direction="left-to-right" evidence="6">
        <dbReference type="Rhea" id="RHEA:21257"/>
    </physiologicalReaction>
</comment>
<evidence type="ECO:0000256" key="4">
    <source>
        <dbReference type="ARBA" id="ARBA00022679"/>
    </source>
</evidence>
<keyword evidence="10" id="KW-1185">Reference proteome</keyword>
<feature type="binding site" evidence="7">
    <location>
        <position position="390"/>
    </location>
    <ligand>
        <name>phosphoenolpyruvate</name>
        <dbReference type="ChEBI" id="CHEBI:58702"/>
    </ligand>
</feature>
<comment type="caution">
    <text evidence="7">Lacks conserved residue(s) required for the propagation of feature annotation.</text>
</comment>
<comment type="pathway">
    <text evidence="1 7">Metabolic intermediate biosynthesis; chorismate biosynthesis; chorismate from D-erythrose 4-phosphate and phosphoenolpyruvate: step 6/7.</text>
</comment>
<feature type="binding site" evidence="7">
    <location>
        <position position="23"/>
    </location>
    <ligand>
        <name>3-phosphoshikimate</name>
        <dbReference type="ChEBI" id="CHEBI:145989"/>
    </ligand>
</feature>
<feature type="binding site" evidence="7">
    <location>
        <position position="366"/>
    </location>
    <ligand>
        <name>phosphoenolpyruvate</name>
        <dbReference type="ChEBI" id="CHEBI:58702"/>
    </ligand>
</feature>
<dbReference type="PANTHER" id="PTHR21090:SF5">
    <property type="entry name" value="PENTAFUNCTIONAL AROM POLYPEPTIDE"/>
    <property type="match status" value="1"/>
</dbReference>
<dbReference type="GO" id="GO:0009423">
    <property type="term" value="P:chorismate biosynthetic process"/>
    <property type="evidence" value="ECO:0007669"/>
    <property type="project" value="UniProtKB-UniRule"/>
</dbReference>
<evidence type="ECO:0000313" key="10">
    <source>
        <dbReference type="Proteomes" id="UP000298517"/>
    </source>
</evidence>
<name>A0A4Y8AQ31_9FLAO</name>
<evidence type="ECO:0000256" key="3">
    <source>
        <dbReference type="ARBA" id="ARBA00022605"/>
    </source>
</evidence>
<evidence type="ECO:0000256" key="2">
    <source>
        <dbReference type="ARBA" id="ARBA00009948"/>
    </source>
</evidence>
<feature type="binding site" evidence="7">
    <location>
        <position position="147"/>
    </location>
    <ligand>
        <name>3-phosphoshikimate</name>
        <dbReference type="ChEBI" id="CHEBI:145989"/>
    </ligand>
</feature>
<feature type="domain" description="Enolpyruvate transferase" evidence="8">
    <location>
        <begin position="61"/>
        <end position="398"/>
    </location>
</feature>
<dbReference type="EC" id="2.5.1.19" evidence="7"/>
<dbReference type="GO" id="GO:0008652">
    <property type="term" value="P:amino acid biosynthetic process"/>
    <property type="evidence" value="ECO:0007669"/>
    <property type="project" value="UniProtKB-KW"/>
</dbReference>
<comment type="similarity">
    <text evidence="2 7">Belongs to the EPSP synthase family.</text>
</comment>
<comment type="subcellular location">
    <subcellularLocation>
        <location evidence="7">Cytoplasm</location>
    </subcellularLocation>
</comment>
<evidence type="ECO:0000256" key="5">
    <source>
        <dbReference type="ARBA" id="ARBA00023141"/>
    </source>
</evidence>
<feature type="binding site" evidence="7">
    <location>
        <position position="147"/>
    </location>
    <ligand>
        <name>phosphoenolpyruvate</name>
        <dbReference type="ChEBI" id="CHEBI:58702"/>
    </ligand>
</feature>
<gene>
    <name evidence="7" type="primary">aroA</name>
    <name evidence="9" type="ORF">E2488_11780</name>
</gene>
<keyword evidence="5 7" id="KW-0057">Aromatic amino acid biosynthesis</keyword>
<evidence type="ECO:0000259" key="8">
    <source>
        <dbReference type="Pfam" id="PF00275"/>
    </source>
</evidence>
<dbReference type="InterPro" id="IPR013792">
    <property type="entry name" value="RNA3'P_cycl/enolpyr_Trfase_a/b"/>
</dbReference>
<dbReference type="InterPro" id="IPR006264">
    <property type="entry name" value="EPSP_synthase"/>
</dbReference>
<feature type="binding site" evidence="7">
    <location>
        <position position="173"/>
    </location>
    <ligand>
        <name>3-phosphoshikimate</name>
        <dbReference type="ChEBI" id="CHEBI:145989"/>
    </ligand>
</feature>
<feature type="binding site" evidence="7">
    <location>
        <position position="319"/>
    </location>
    <ligand>
        <name>3-phosphoshikimate</name>
        <dbReference type="ChEBI" id="CHEBI:145989"/>
    </ligand>
</feature>
<feature type="binding site" evidence="7">
    <location>
        <position position="70"/>
    </location>
    <ligand>
        <name>phosphoenolpyruvate</name>
        <dbReference type="ChEBI" id="CHEBI:58702"/>
    </ligand>
</feature>
<dbReference type="OrthoDB" id="9809920at2"/>
<keyword evidence="4 7" id="KW-0808">Transferase</keyword>
<feature type="binding site" evidence="7">
    <location>
        <position position="323"/>
    </location>
    <ligand>
        <name>phosphoenolpyruvate</name>
        <dbReference type="ChEBI" id="CHEBI:58702"/>
    </ligand>
</feature>